<evidence type="ECO:0000313" key="3">
    <source>
        <dbReference type="Proteomes" id="UP001208938"/>
    </source>
</evidence>
<accession>A0ABT3GUJ3</accession>
<dbReference type="EMBL" id="JAPDFL010000001">
    <property type="protein sequence ID" value="MCW1931206.1"/>
    <property type="molecule type" value="Genomic_DNA"/>
</dbReference>
<evidence type="ECO:0000259" key="1">
    <source>
        <dbReference type="PROSITE" id="PS51819"/>
    </source>
</evidence>
<dbReference type="Pfam" id="PF18029">
    <property type="entry name" value="Glyoxalase_6"/>
    <property type="match status" value="1"/>
</dbReference>
<organism evidence="2 3">
    <name type="scientific">Pararhodobacter zhoushanensis</name>
    <dbReference type="NCBI Taxonomy" id="2479545"/>
    <lineage>
        <taxon>Bacteria</taxon>
        <taxon>Pseudomonadati</taxon>
        <taxon>Pseudomonadota</taxon>
        <taxon>Alphaproteobacteria</taxon>
        <taxon>Rhodobacterales</taxon>
        <taxon>Paracoccaceae</taxon>
        <taxon>Pararhodobacter</taxon>
    </lineage>
</organism>
<dbReference type="RefSeq" id="WP_264504348.1">
    <property type="nucleotide sequence ID" value="NZ_JAPDFL010000001.1"/>
</dbReference>
<protein>
    <submittedName>
        <fullName evidence="2">Glyoxalase</fullName>
    </submittedName>
</protein>
<comment type="caution">
    <text evidence="2">The sequence shown here is derived from an EMBL/GenBank/DDBJ whole genome shotgun (WGS) entry which is preliminary data.</text>
</comment>
<feature type="domain" description="VOC" evidence="1">
    <location>
        <begin position="16"/>
        <end position="138"/>
    </location>
</feature>
<evidence type="ECO:0000313" key="2">
    <source>
        <dbReference type="EMBL" id="MCW1931206.1"/>
    </source>
</evidence>
<sequence>MDLETVDAAEFGRSLSGLGVNLLCRDVRGMAGFLARVFGLGIHRLSDDFALVRHGAVLIQLHSDGTFARHPLHDLLPENPPRGAGVQLYLFGIDPDAAVLQAEAQGGTVIEQPADKPHGLREATILSPEGYAFSPAVVRA</sequence>
<gene>
    <name evidence="2" type="ORF">OKW52_02705</name>
</gene>
<dbReference type="InterPro" id="IPR037523">
    <property type="entry name" value="VOC_core"/>
</dbReference>
<keyword evidence="3" id="KW-1185">Reference proteome</keyword>
<dbReference type="SUPFAM" id="SSF54593">
    <property type="entry name" value="Glyoxalase/Bleomycin resistance protein/Dihydroxybiphenyl dioxygenase"/>
    <property type="match status" value="1"/>
</dbReference>
<dbReference type="Proteomes" id="UP001208938">
    <property type="component" value="Unassembled WGS sequence"/>
</dbReference>
<dbReference type="PROSITE" id="PS51819">
    <property type="entry name" value="VOC"/>
    <property type="match status" value="1"/>
</dbReference>
<reference evidence="2 3" key="1">
    <citation type="submission" date="2022-10" db="EMBL/GenBank/DDBJ databases">
        <title>Pararhodobacter sp. nov., isolated from marine algae.</title>
        <authorList>
            <person name="Choi B.J."/>
            <person name="Kim J.M."/>
            <person name="Lee J.K."/>
            <person name="Choi D.G."/>
            <person name="Jeon C.O."/>
        </authorList>
    </citation>
    <scope>NUCLEOTIDE SEQUENCE [LARGE SCALE GENOMIC DNA]</scope>
    <source>
        <strain evidence="2 3">ZQ420</strain>
    </source>
</reference>
<proteinExistence type="predicted"/>
<dbReference type="InterPro" id="IPR029068">
    <property type="entry name" value="Glyas_Bleomycin-R_OHBP_Dase"/>
</dbReference>
<dbReference type="Gene3D" id="3.10.180.10">
    <property type="entry name" value="2,3-Dihydroxybiphenyl 1,2-Dioxygenase, domain 1"/>
    <property type="match status" value="1"/>
</dbReference>
<dbReference type="InterPro" id="IPR041581">
    <property type="entry name" value="Glyoxalase_6"/>
</dbReference>
<name>A0ABT3GUJ3_9RHOB</name>